<evidence type="ECO:0000256" key="7">
    <source>
        <dbReference type="ARBA" id="ARBA00023016"/>
    </source>
</evidence>
<dbReference type="GO" id="GO:0005737">
    <property type="term" value="C:cytoplasm"/>
    <property type="evidence" value="ECO:0007669"/>
    <property type="project" value="UniProtKB-SubCell"/>
</dbReference>
<sequence>MVHFILNTIQNGVSSSPPSHLCLIFPKFQTHMSEHACFTIEDELVPEVADELLNSQLDGFEDLDARSVNYVEYGFNNDKDDKKDNSGNNRDICTYSHVHAHPQRQRTYSSLRLREWTPRYYPPLNFGLVETGLYRSGHPQPVNFPFLESLNLKTIIYVGEKTDNYDYYRWLRHNGIRLVHVPLSGTCRGAADEDERSCSLNDALSHVLSIVVRAENAPILIHSNKGKHRVGVAVAAVRARLQGWVLAAVYDEYARYAREHPTWEMEAVEFYQGPVFVKRGDTAPFVRNITNTIISE</sequence>
<evidence type="ECO:0000313" key="11">
    <source>
        <dbReference type="EMBL" id="AWU75125.1"/>
    </source>
</evidence>
<dbReference type="EC" id="3.1.3.48" evidence="3"/>
<dbReference type="AlphaFoldDB" id="A0A2U9R1F1"/>
<name>A0A2U9R1F1_PICKU</name>
<reference evidence="11 12" key="1">
    <citation type="submission" date="2018-06" db="EMBL/GenBank/DDBJ databases">
        <title>Population genomics shows no distinction between pathogenic Candida krusei and environmental Pichia kudriavzevii: One species, four names.</title>
        <authorList>
            <person name="Douglass A.P."/>
            <person name="Offei B."/>
            <person name="Braun-Galleani S."/>
            <person name="Coughlan A.Y."/>
            <person name="Martos A."/>
            <person name="Ortiz-Merino R.A."/>
            <person name="Byrne K.P."/>
            <person name="Wolfe K.H."/>
        </authorList>
    </citation>
    <scope>NUCLEOTIDE SEQUENCE [LARGE SCALE GENOMIC DNA]</scope>
    <source>
        <strain evidence="11 12">CBS573</strain>
    </source>
</reference>
<dbReference type="OrthoDB" id="6375174at2759"/>
<dbReference type="Gene3D" id="3.90.190.10">
    <property type="entry name" value="Protein tyrosine phosphatase superfamily"/>
    <property type="match status" value="1"/>
</dbReference>
<dbReference type="KEGG" id="pkz:C5L36_0B03770"/>
<evidence type="ECO:0000256" key="1">
    <source>
        <dbReference type="ARBA" id="ARBA00004496"/>
    </source>
</evidence>
<dbReference type="SUPFAM" id="SSF52799">
    <property type="entry name" value="(Phosphotyrosine protein) phosphatases II"/>
    <property type="match status" value="1"/>
</dbReference>
<dbReference type="FunFam" id="3.90.190.10:FF:000035">
    <property type="entry name" value="Tyrosine phosphatase, putative"/>
    <property type="match status" value="1"/>
</dbReference>
<keyword evidence="4" id="KW-0963">Cytoplasm</keyword>
<gene>
    <name evidence="11" type="ORF">C5L36_0B03770</name>
</gene>
<evidence type="ECO:0000256" key="6">
    <source>
        <dbReference type="ARBA" id="ARBA00022912"/>
    </source>
</evidence>
<dbReference type="GO" id="GO:0052840">
    <property type="term" value="F:inositol diphosphate tetrakisphosphate diphosphatase activity"/>
    <property type="evidence" value="ECO:0007669"/>
    <property type="project" value="TreeGrafter"/>
</dbReference>
<organism evidence="11 12">
    <name type="scientific">Pichia kudriavzevii</name>
    <name type="common">Yeast</name>
    <name type="synonym">Issatchenkia orientalis</name>
    <dbReference type="NCBI Taxonomy" id="4909"/>
    <lineage>
        <taxon>Eukaryota</taxon>
        <taxon>Fungi</taxon>
        <taxon>Dikarya</taxon>
        <taxon>Ascomycota</taxon>
        <taxon>Saccharomycotina</taxon>
        <taxon>Pichiomycetes</taxon>
        <taxon>Pichiales</taxon>
        <taxon>Pichiaceae</taxon>
        <taxon>Pichia</taxon>
    </lineage>
</organism>
<accession>A0A2U9R1F1</accession>
<keyword evidence="5" id="KW-0378">Hydrolase</keyword>
<dbReference type="InterPro" id="IPR004861">
    <property type="entry name" value="Siw14-like"/>
</dbReference>
<evidence type="ECO:0000313" key="12">
    <source>
        <dbReference type="Proteomes" id="UP000249293"/>
    </source>
</evidence>
<evidence type="ECO:0000256" key="3">
    <source>
        <dbReference type="ARBA" id="ARBA00013064"/>
    </source>
</evidence>
<dbReference type="PANTHER" id="PTHR31126">
    <property type="entry name" value="TYROSINE-PROTEIN PHOSPHATASE"/>
    <property type="match status" value="1"/>
</dbReference>
<dbReference type="Proteomes" id="UP000249293">
    <property type="component" value="Chromosome 2"/>
</dbReference>
<evidence type="ECO:0000256" key="2">
    <source>
        <dbReference type="ARBA" id="ARBA00009580"/>
    </source>
</evidence>
<comment type="subcellular location">
    <subcellularLocation>
        <location evidence="1">Cytoplasm</location>
    </subcellularLocation>
</comment>
<proteinExistence type="inferred from homology"/>
<evidence type="ECO:0000256" key="8">
    <source>
        <dbReference type="ARBA" id="ARBA00037204"/>
    </source>
</evidence>
<keyword evidence="7" id="KW-0346">Stress response</keyword>
<dbReference type="EMBL" id="CP028774">
    <property type="protein sequence ID" value="AWU75125.1"/>
    <property type="molecule type" value="Genomic_DNA"/>
</dbReference>
<evidence type="ECO:0000256" key="9">
    <source>
        <dbReference type="ARBA" id="ARBA00039934"/>
    </source>
</evidence>
<dbReference type="GeneID" id="40382890"/>
<comment type="similarity">
    <text evidence="2">Belongs to the protein-tyrosine phosphatase family.</text>
</comment>
<dbReference type="Pfam" id="PF03162">
    <property type="entry name" value="Y_phosphatase2"/>
    <property type="match status" value="1"/>
</dbReference>
<comment type="catalytic activity">
    <reaction evidence="10">
        <text>O-phospho-L-tyrosyl-[protein] + H2O = L-tyrosyl-[protein] + phosphate</text>
        <dbReference type="Rhea" id="RHEA:10684"/>
        <dbReference type="Rhea" id="RHEA-COMP:10136"/>
        <dbReference type="Rhea" id="RHEA-COMP:20101"/>
        <dbReference type="ChEBI" id="CHEBI:15377"/>
        <dbReference type="ChEBI" id="CHEBI:43474"/>
        <dbReference type="ChEBI" id="CHEBI:46858"/>
        <dbReference type="ChEBI" id="CHEBI:61978"/>
        <dbReference type="EC" id="3.1.3.48"/>
    </reaction>
</comment>
<protein>
    <recommendedName>
        <fullName evidence="9">Putative tyrosine-protein phosphatase OCA1</fullName>
        <ecNumber evidence="3">3.1.3.48</ecNumber>
    </recommendedName>
</protein>
<dbReference type="InterPro" id="IPR029021">
    <property type="entry name" value="Prot-tyrosine_phosphatase-like"/>
</dbReference>
<dbReference type="PANTHER" id="PTHR31126:SF74">
    <property type="entry name" value="TYROSINE-PROTEIN PHOSPHATASE-LIKE PROTEIN OCA2"/>
    <property type="match status" value="1"/>
</dbReference>
<evidence type="ECO:0000256" key="5">
    <source>
        <dbReference type="ARBA" id="ARBA00022801"/>
    </source>
</evidence>
<evidence type="ECO:0000256" key="10">
    <source>
        <dbReference type="ARBA" id="ARBA00051722"/>
    </source>
</evidence>
<comment type="function">
    <text evidence="8">Putative tyrosine-protein phosphatase required for protection against superoxide stress.</text>
</comment>
<dbReference type="STRING" id="4909.A0A2U9R1F1"/>
<keyword evidence="6" id="KW-0904">Protein phosphatase</keyword>
<evidence type="ECO:0000256" key="4">
    <source>
        <dbReference type="ARBA" id="ARBA00022490"/>
    </source>
</evidence>
<dbReference type="VEuPathDB" id="FungiDB:C5L36_0B03770"/>
<keyword evidence="12" id="KW-1185">Reference proteome</keyword>
<dbReference type="GO" id="GO:0004725">
    <property type="term" value="F:protein tyrosine phosphatase activity"/>
    <property type="evidence" value="ECO:0007669"/>
    <property type="project" value="UniProtKB-EC"/>
</dbReference>
<dbReference type="RefSeq" id="XP_029320602.1">
    <property type="nucleotide sequence ID" value="XM_029464743.1"/>
</dbReference>